<proteinExistence type="predicted"/>
<evidence type="ECO:0000313" key="8">
    <source>
        <dbReference type="Proteomes" id="UP000236379"/>
    </source>
</evidence>
<dbReference type="PANTHER" id="PTHR35330">
    <property type="entry name" value="SIROHEME BIOSYNTHESIS PROTEIN MET8"/>
    <property type="match status" value="1"/>
</dbReference>
<dbReference type="AlphaFoldDB" id="A0A2K3V2M3"/>
<dbReference type="Proteomes" id="UP000236379">
    <property type="component" value="Unassembled WGS sequence"/>
</dbReference>
<dbReference type="GO" id="GO:0004325">
    <property type="term" value="F:ferrochelatase activity"/>
    <property type="evidence" value="ECO:0007669"/>
    <property type="project" value="InterPro"/>
</dbReference>
<name>A0A2K3V2M3_9DEIO</name>
<evidence type="ECO:0000256" key="1">
    <source>
        <dbReference type="ARBA" id="ARBA00005010"/>
    </source>
</evidence>
<dbReference type="GO" id="GO:0019354">
    <property type="term" value="P:siroheme biosynthetic process"/>
    <property type="evidence" value="ECO:0007669"/>
    <property type="project" value="UniProtKB-UniPathway"/>
</dbReference>
<organism evidence="7 8">
    <name type="scientific">Deinococcus koreensis</name>
    <dbReference type="NCBI Taxonomy" id="2054903"/>
    <lineage>
        <taxon>Bacteria</taxon>
        <taxon>Thermotogati</taxon>
        <taxon>Deinococcota</taxon>
        <taxon>Deinococci</taxon>
        <taxon>Deinococcales</taxon>
        <taxon>Deinococcaceae</taxon>
        <taxon>Deinococcus</taxon>
    </lineage>
</organism>
<keyword evidence="4" id="KW-0520">NAD</keyword>
<keyword evidence="5" id="KW-0627">Porphyrin biosynthesis</keyword>
<dbReference type="NCBIfam" id="TIGR01470">
    <property type="entry name" value="cysG_Nterm"/>
    <property type="match status" value="1"/>
</dbReference>
<evidence type="ECO:0000256" key="3">
    <source>
        <dbReference type="ARBA" id="ARBA00023002"/>
    </source>
</evidence>
<dbReference type="InterPro" id="IPR028161">
    <property type="entry name" value="Met8-like"/>
</dbReference>
<dbReference type="Gene3D" id="3.40.50.720">
    <property type="entry name" value="NAD(P)-binding Rossmann-like Domain"/>
    <property type="match status" value="1"/>
</dbReference>
<keyword evidence="3" id="KW-0560">Oxidoreductase</keyword>
<dbReference type="Gene3D" id="3.30.160.110">
    <property type="entry name" value="Siroheme synthase, domain 2"/>
    <property type="match status" value="1"/>
</dbReference>
<accession>A0A2K3V2M3</accession>
<dbReference type="UniPathway" id="UPA00262">
    <property type="reaction ID" value="UER00222"/>
</dbReference>
<dbReference type="InterPro" id="IPR006367">
    <property type="entry name" value="Sirohaem_synthase_N"/>
</dbReference>
<dbReference type="EC" id="1.3.1.76" evidence="2"/>
<comment type="caution">
    <text evidence="7">The sequence shown here is derived from an EMBL/GenBank/DDBJ whole genome shotgun (WGS) entry which is preliminary data.</text>
</comment>
<dbReference type="EMBL" id="PPPD01000001">
    <property type="protein sequence ID" value="PNY83033.1"/>
    <property type="molecule type" value="Genomic_DNA"/>
</dbReference>
<dbReference type="GO" id="GO:0043115">
    <property type="term" value="F:precorrin-2 dehydrogenase activity"/>
    <property type="evidence" value="ECO:0007669"/>
    <property type="project" value="UniProtKB-EC"/>
</dbReference>
<dbReference type="SUPFAM" id="SSF75615">
    <property type="entry name" value="Siroheme synthase middle domains-like"/>
    <property type="match status" value="1"/>
</dbReference>
<dbReference type="SUPFAM" id="SSF51735">
    <property type="entry name" value="NAD(P)-binding Rossmann-fold domains"/>
    <property type="match status" value="1"/>
</dbReference>
<comment type="catalytic activity">
    <reaction evidence="6">
        <text>precorrin-2 + NAD(+) = sirohydrochlorin + NADH + 2 H(+)</text>
        <dbReference type="Rhea" id="RHEA:15613"/>
        <dbReference type="ChEBI" id="CHEBI:15378"/>
        <dbReference type="ChEBI" id="CHEBI:57540"/>
        <dbReference type="ChEBI" id="CHEBI:57945"/>
        <dbReference type="ChEBI" id="CHEBI:58351"/>
        <dbReference type="ChEBI" id="CHEBI:58827"/>
        <dbReference type="EC" id="1.3.1.76"/>
    </reaction>
</comment>
<evidence type="ECO:0000256" key="6">
    <source>
        <dbReference type="ARBA" id="ARBA00047561"/>
    </source>
</evidence>
<evidence type="ECO:0000256" key="2">
    <source>
        <dbReference type="ARBA" id="ARBA00012400"/>
    </source>
</evidence>
<dbReference type="InterPro" id="IPR036291">
    <property type="entry name" value="NAD(P)-bd_dom_sf"/>
</dbReference>
<evidence type="ECO:0000256" key="5">
    <source>
        <dbReference type="ARBA" id="ARBA00023244"/>
    </source>
</evidence>
<protein>
    <recommendedName>
        <fullName evidence="2">precorrin-2 dehydrogenase</fullName>
        <ecNumber evidence="2">1.3.1.76</ecNumber>
    </recommendedName>
</protein>
<dbReference type="OrthoDB" id="69471at2"/>
<gene>
    <name evidence="7" type="ORF">CVO96_12420</name>
</gene>
<reference evidence="7 8" key="1">
    <citation type="submission" date="2018-01" db="EMBL/GenBank/DDBJ databases">
        <title>Deinococcus koreensis sp. nov., a radiation-resistant bacterium isolated from river water.</title>
        <authorList>
            <person name="Choi A."/>
        </authorList>
    </citation>
    <scope>NUCLEOTIDE SEQUENCE [LARGE SCALE GENOMIC DNA]</scope>
    <source>
        <strain evidence="7 8">SJW1-2</strain>
    </source>
</reference>
<comment type="pathway">
    <text evidence="1">Porphyrin-containing compound metabolism; siroheme biosynthesis; sirohydrochlorin from precorrin-2: step 1/1.</text>
</comment>
<sequence>MAVFLELSGEQALIVGGGSVALRRARTLLEAGLQVRVVAPRVLDELAALPMRHEARTYRPDDVQGMRVVVAATDDAAVNDAVTADARAAGALVNHAGDAGQGTLRFPAVTGRAGVQVAIATGRELPMLAQALREGVEGLLPTQADLDGWVARREQALTMAGSEREAALEALRLDIRAAIGAGLADGLRPGSLKRGAA</sequence>
<evidence type="ECO:0000256" key="4">
    <source>
        <dbReference type="ARBA" id="ARBA00023027"/>
    </source>
</evidence>
<evidence type="ECO:0000313" key="7">
    <source>
        <dbReference type="EMBL" id="PNY83033.1"/>
    </source>
</evidence>
<keyword evidence="8" id="KW-1185">Reference proteome</keyword>
<dbReference type="PANTHER" id="PTHR35330:SF1">
    <property type="entry name" value="SIROHEME BIOSYNTHESIS PROTEIN MET8"/>
    <property type="match status" value="1"/>
</dbReference>
<dbReference type="Pfam" id="PF13241">
    <property type="entry name" value="NAD_binding_7"/>
    <property type="match status" value="1"/>
</dbReference>